<feature type="compositionally biased region" description="Acidic residues" evidence="1">
    <location>
        <begin position="449"/>
        <end position="476"/>
    </location>
</feature>
<accession>A0AAI8YU00</accession>
<keyword evidence="4" id="KW-1185">Reference proteome</keyword>
<comment type="caution">
    <text evidence="3">The sequence shown here is derived from an EMBL/GenBank/DDBJ whole genome shotgun (WGS) entry which is preliminary data.</text>
</comment>
<organism evidence="3 4">
    <name type="scientific">Lecanosticta acicola</name>
    <dbReference type="NCBI Taxonomy" id="111012"/>
    <lineage>
        <taxon>Eukaryota</taxon>
        <taxon>Fungi</taxon>
        <taxon>Dikarya</taxon>
        <taxon>Ascomycota</taxon>
        <taxon>Pezizomycotina</taxon>
        <taxon>Dothideomycetes</taxon>
        <taxon>Dothideomycetidae</taxon>
        <taxon>Mycosphaerellales</taxon>
        <taxon>Mycosphaerellaceae</taxon>
        <taxon>Lecanosticta</taxon>
    </lineage>
</organism>
<feature type="domain" description="F-box" evidence="2">
    <location>
        <begin position="8"/>
        <end position="57"/>
    </location>
</feature>
<proteinExistence type="predicted"/>
<dbReference type="Proteomes" id="UP001296104">
    <property type="component" value="Unassembled WGS sequence"/>
</dbReference>
<name>A0AAI8YU00_9PEZI</name>
<feature type="region of interest" description="Disordered" evidence="1">
    <location>
        <begin position="437"/>
        <end position="476"/>
    </location>
</feature>
<dbReference type="AlphaFoldDB" id="A0AAI8YU00"/>
<evidence type="ECO:0000313" key="4">
    <source>
        <dbReference type="Proteomes" id="UP001296104"/>
    </source>
</evidence>
<dbReference type="InterPro" id="IPR001810">
    <property type="entry name" value="F-box_dom"/>
</dbReference>
<dbReference type="EMBL" id="CAVMBE010000008">
    <property type="protein sequence ID" value="CAK3869614.1"/>
    <property type="molecule type" value="Genomic_DNA"/>
</dbReference>
<gene>
    <name evidence="3" type="ORF">LECACI_7A001959</name>
</gene>
<evidence type="ECO:0000313" key="3">
    <source>
        <dbReference type="EMBL" id="CAK3869614.1"/>
    </source>
</evidence>
<evidence type="ECO:0000256" key="1">
    <source>
        <dbReference type="SAM" id="MobiDB-lite"/>
    </source>
</evidence>
<sequence>MADNNDASTTIVDLPPELIVRVGSYLTTAELGPLRRSCKQIEASLFDNFASEFFTKRQFMVEHHSLEALVGIANHSGLASRLTEVLVGTQILAGEALSPQDDFLAGRLTRDMLLSSGMARDMLADAFSKLPNLRIVGLRDYDGTGRIRDGPEARWRSWGWNTSSTMLQNALPESLLPLLISALDAARARPENLEVILRRYPLKPKSLEIAYHTMKAATPSFLSSLRVLFLTLQHYLDDSHASARPYDEGNPFDAPLKRFMHSLSSLEHLRLNFRHPNKWPRHFLDWLGRPASSPSVANQLPVPAVQLPNLTSLELGMATVTGPTLVRVLTKFDLKLFSLWRIAIEVADGTKDYWSEIFAELSNDLPPSSRLRTVKLGNLSQAQKPGHWTRPFGTYFVPEGTQPHLKKDAQREASADFKAQFTGKTVHQWLKELSERTWVPDMHLRPDPDSDSDDGGADSDDVDGENEDDDEDEEDE</sequence>
<protein>
    <submittedName>
        <fullName evidence="3">F-box domain containing</fullName>
    </submittedName>
</protein>
<dbReference type="PROSITE" id="PS50181">
    <property type="entry name" value="FBOX"/>
    <property type="match status" value="1"/>
</dbReference>
<evidence type="ECO:0000259" key="2">
    <source>
        <dbReference type="PROSITE" id="PS50181"/>
    </source>
</evidence>
<reference evidence="3" key="1">
    <citation type="submission" date="2023-11" db="EMBL/GenBank/DDBJ databases">
        <authorList>
            <person name="Alioto T."/>
            <person name="Alioto T."/>
            <person name="Gomez Garrido J."/>
        </authorList>
    </citation>
    <scope>NUCLEOTIDE SEQUENCE</scope>
</reference>